<evidence type="ECO:0000256" key="5">
    <source>
        <dbReference type="ARBA" id="ARBA00023002"/>
    </source>
</evidence>
<protein>
    <recommendedName>
        <fullName evidence="6">Extradiol ring-cleavage dioxygenase class III enzyme subunit B domain-containing protein</fullName>
    </recommendedName>
</protein>
<dbReference type="EMBL" id="JOWA01000090">
    <property type="protein sequence ID" value="KEZ43760.1"/>
    <property type="molecule type" value="Genomic_DNA"/>
</dbReference>
<dbReference type="Proteomes" id="UP000028545">
    <property type="component" value="Unassembled WGS sequence"/>
</dbReference>
<dbReference type="KEGG" id="sapo:SAPIO_CDS3901"/>
<keyword evidence="8" id="KW-1185">Reference proteome</keyword>
<dbReference type="GO" id="GO:0008270">
    <property type="term" value="F:zinc ion binding"/>
    <property type="evidence" value="ECO:0007669"/>
    <property type="project" value="InterPro"/>
</dbReference>
<proteinExistence type="inferred from homology"/>
<organism evidence="7 8">
    <name type="scientific">Pseudallescheria apiosperma</name>
    <name type="common">Scedosporium apiospermum</name>
    <dbReference type="NCBI Taxonomy" id="563466"/>
    <lineage>
        <taxon>Eukaryota</taxon>
        <taxon>Fungi</taxon>
        <taxon>Dikarya</taxon>
        <taxon>Ascomycota</taxon>
        <taxon>Pezizomycotina</taxon>
        <taxon>Sordariomycetes</taxon>
        <taxon>Hypocreomycetidae</taxon>
        <taxon>Microascales</taxon>
        <taxon>Microascaceae</taxon>
        <taxon>Scedosporium</taxon>
    </lineage>
</organism>
<gene>
    <name evidence="7" type="ORF">SAPIO_CDS3901</name>
</gene>
<dbReference type="GO" id="GO:0016702">
    <property type="term" value="F:oxidoreductase activity, acting on single donors with incorporation of molecular oxygen, incorporation of two atoms of oxygen"/>
    <property type="evidence" value="ECO:0007669"/>
    <property type="project" value="UniProtKB-ARBA"/>
</dbReference>
<comment type="similarity">
    <text evidence="2">Belongs to the DODA-type extradiol aromatic ring-opening dioxygenase family.</text>
</comment>
<dbReference type="GeneID" id="27722973"/>
<dbReference type="PIRSF" id="PIRSF006157">
    <property type="entry name" value="Doxgns_DODA"/>
    <property type="match status" value="1"/>
</dbReference>
<accession>A0A084G8U8</accession>
<dbReference type="VEuPathDB" id="FungiDB:SAPIO_CDS3901"/>
<dbReference type="PANTHER" id="PTHR30096:SF0">
    <property type="entry name" value="4,5-DOPA DIOXYGENASE EXTRADIOL-LIKE PROTEIN"/>
    <property type="match status" value="1"/>
</dbReference>
<comment type="cofactor">
    <cofactor evidence="1">
        <name>Zn(2+)</name>
        <dbReference type="ChEBI" id="CHEBI:29105"/>
    </cofactor>
</comment>
<dbReference type="InterPro" id="IPR014436">
    <property type="entry name" value="Extradiol_dOase_DODA"/>
</dbReference>
<dbReference type="Gene3D" id="3.40.830.10">
    <property type="entry name" value="LigB-like"/>
    <property type="match status" value="1"/>
</dbReference>
<keyword evidence="5" id="KW-0560">Oxidoreductase</keyword>
<feature type="domain" description="Extradiol ring-cleavage dioxygenase class III enzyme subunit B" evidence="6">
    <location>
        <begin position="7"/>
        <end position="262"/>
    </location>
</feature>
<evidence type="ECO:0000256" key="2">
    <source>
        <dbReference type="ARBA" id="ARBA00007581"/>
    </source>
</evidence>
<dbReference type="PANTHER" id="PTHR30096">
    <property type="entry name" value="4,5-DOPA DIOXYGENASE EXTRADIOL-LIKE PROTEIN"/>
    <property type="match status" value="1"/>
</dbReference>
<dbReference type="OrthoDB" id="7396853at2759"/>
<dbReference type="CDD" id="cd07363">
    <property type="entry name" value="45_DOPA_Dioxygenase"/>
    <property type="match status" value="1"/>
</dbReference>
<sequence>MPRAPVICVSHGGGPLPVLGDPNHKDIVESLTKRVPKVLGLGTPRAPRAIVVVTAHWQEDHPSVSSGAKHRLYYDYYNFPKASYSLKYDAPGSPEIAAEVGRAFEAEGLQPELNPERGWDHGVFIPFLLINPAADIPIIQVSILAAQDPPSHFRMGAALSHLRASNIAIVGSGFASFHNLGILRYLRAGGTAAHGAFKTRSDEWNAALSDAVGSTTRTERLRKLERWRELPNSFEMHPPGGADHFMPLLVCAGAVGDEEVRSYRDEWMGIDIWTYFWGADPVE</sequence>
<keyword evidence="4" id="KW-0862">Zinc</keyword>
<dbReference type="OMA" id="AGPCFFM"/>
<dbReference type="InterPro" id="IPR004183">
    <property type="entry name" value="Xdiol_dOase_suB"/>
</dbReference>
<keyword evidence="3" id="KW-0479">Metal-binding</keyword>
<evidence type="ECO:0000256" key="4">
    <source>
        <dbReference type="ARBA" id="ARBA00022833"/>
    </source>
</evidence>
<dbReference type="AlphaFoldDB" id="A0A084G8U8"/>
<evidence type="ECO:0000256" key="1">
    <source>
        <dbReference type="ARBA" id="ARBA00001947"/>
    </source>
</evidence>
<evidence type="ECO:0000313" key="7">
    <source>
        <dbReference type="EMBL" id="KEZ43760.1"/>
    </source>
</evidence>
<comment type="caution">
    <text evidence="7">The sequence shown here is derived from an EMBL/GenBank/DDBJ whole genome shotgun (WGS) entry which is preliminary data.</text>
</comment>
<dbReference type="Pfam" id="PF02900">
    <property type="entry name" value="LigB"/>
    <property type="match status" value="1"/>
</dbReference>
<evidence type="ECO:0000259" key="6">
    <source>
        <dbReference type="Pfam" id="PF02900"/>
    </source>
</evidence>
<evidence type="ECO:0000256" key="3">
    <source>
        <dbReference type="ARBA" id="ARBA00022723"/>
    </source>
</evidence>
<dbReference type="GO" id="GO:0008198">
    <property type="term" value="F:ferrous iron binding"/>
    <property type="evidence" value="ECO:0007669"/>
    <property type="project" value="InterPro"/>
</dbReference>
<reference evidence="7 8" key="1">
    <citation type="journal article" date="2014" name="Genome Announc.">
        <title>Draft genome sequence of the pathogenic fungus Scedosporium apiospermum.</title>
        <authorList>
            <person name="Vandeputte P."/>
            <person name="Ghamrawi S."/>
            <person name="Rechenmann M."/>
            <person name="Iltis A."/>
            <person name="Giraud S."/>
            <person name="Fleury M."/>
            <person name="Thornton C."/>
            <person name="Delhaes L."/>
            <person name="Meyer W."/>
            <person name="Papon N."/>
            <person name="Bouchara J.P."/>
        </authorList>
    </citation>
    <scope>NUCLEOTIDE SEQUENCE [LARGE SCALE GENOMIC DNA]</scope>
    <source>
        <strain evidence="7 8">IHEM 14462</strain>
    </source>
</reference>
<dbReference type="RefSeq" id="XP_016643559.1">
    <property type="nucleotide sequence ID" value="XM_016786583.1"/>
</dbReference>
<name>A0A084G8U8_PSEDA</name>
<dbReference type="SUPFAM" id="SSF53213">
    <property type="entry name" value="LigB-like"/>
    <property type="match status" value="1"/>
</dbReference>
<evidence type="ECO:0000313" key="8">
    <source>
        <dbReference type="Proteomes" id="UP000028545"/>
    </source>
</evidence>
<dbReference type="HOGENOM" id="CLU_046582_0_0_1"/>